<feature type="non-terminal residue" evidence="1">
    <location>
        <position position="1"/>
    </location>
</feature>
<name>A0AC60Q4T2_IXOPE</name>
<proteinExistence type="predicted"/>
<protein>
    <submittedName>
        <fullName evidence="1">Uncharacterized protein</fullName>
    </submittedName>
</protein>
<reference evidence="1 2" key="1">
    <citation type="journal article" date="2020" name="Cell">
        <title>Large-Scale Comparative Analyses of Tick Genomes Elucidate Their Genetic Diversity and Vector Capacities.</title>
        <authorList>
            <consortium name="Tick Genome and Microbiome Consortium (TIGMIC)"/>
            <person name="Jia N."/>
            <person name="Wang J."/>
            <person name="Shi W."/>
            <person name="Du L."/>
            <person name="Sun Y."/>
            <person name="Zhan W."/>
            <person name="Jiang J.F."/>
            <person name="Wang Q."/>
            <person name="Zhang B."/>
            <person name="Ji P."/>
            <person name="Bell-Sakyi L."/>
            <person name="Cui X.M."/>
            <person name="Yuan T.T."/>
            <person name="Jiang B.G."/>
            <person name="Yang W.F."/>
            <person name="Lam T.T."/>
            <person name="Chang Q.C."/>
            <person name="Ding S.J."/>
            <person name="Wang X.J."/>
            <person name="Zhu J.G."/>
            <person name="Ruan X.D."/>
            <person name="Zhao L."/>
            <person name="Wei J.T."/>
            <person name="Ye R.Z."/>
            <person name="Que T.C."/>
            <person name="Du C.H."/>
            <person name="Zhou Y.H."/>
            <person name="Cheng J.X."/>
            <person name="Dai P.F."/>
            <person name="Guo W.B."/>
            <person name="Han X.H."/>
            <person name="Huang E.J."/>
            <person name="Li L.F."/>
            <person name="Wei W."/>
            <person name="Gao Y.C."/>
            <person name="Liu J.Z."/>
            <person name="Shao H.Z."/>
            <person name="Wang X."/>
            <person name="Wang C.C."/>
            <person name="Yang T.C."/>
            <person name="Huo Q.B."/>
            <person name="Li W."/>
            <person name="Chen H.Y."/>
            <person name="Chen S.E."/>
            <person name="Zhou L.G."/>
            <person name="Ni X.B."/>
            <person name="Tian J.H."/>
            <person name="Sheng Y."/>
            <person name="Liu T."/>
            <person name="Pan Y.S."/>
            <person name="Xia L.Y."/>
            <person name="Li J."/>
            <person name="Zhao F."/>
            <person name="Cao W.C."/>
        </authorList>
    </citation>
    <scope>NUCLEOTIDE SEQUENCE [LARGE SCALE GENOMIC DNA]</scope>
    <source>
        <strain evidence="1">Iper-2018</strain>
    </source>
</reference>
<keyword evidence="2" id="KW-1185">Reference proteome</keyword>
<dbReference type="EMBL" id="JABSTQ010009498">
    <property type="protein sequence ID" value="KAG0428670.1"/>
    <property type="molecule type" value="Genomic_DNA"/>
</dbReference>
<comment type="caution">
    <text evidence="1">The sequence shown here is derived from an EMBL/GenBank/DDBJ whole genome shotgun (WGS) entry which is preliminary data.</text>
</comment>
<dbReference type="Proteomes" id="UP000805193">
    <property type="component" value="Unassembled WGS sequence"/>
</dbReference>
<evidence type="ECO:0000313" key="2">
    <source>
        <dbReference type="Proteomes" id="UP000805193"/>
    </source>
</evidence>
<sequence length="361" mass="41174">YDLNRLVSVNLASAHPITQDDGTTYNLGASFISGLKYHIVKIPPPCKGESGLKRASVAYHIPSSWKTTFSYYHSFGMTPNYVVFVEQPLLVNTMRLIGSRIKGYSFKDCFDWVPKEKTKFVVVERSTGQVLRTRFVTDPLFFFHAVNAFEDDGHVVFDMVAYEDASIMDRYYLDRIRESGEADFDPDNQGHFRRFVIPVAKANSVKEGNLVGLKYTEARAYRQDNTTIWLTHEEMGYKGYDLPTINPKYQGKQYRYTYGSGNFERHGECRNAICKLDVETREMLLWRESDTQFPSEAVFIGDPEGEEEDDGVLLTVVNDTDYSRPDFLLVLDAKTLTEVARAEVPPDVRACTSIHGCFVKS</sequence>
<evidence type="ECO:0000313" key="1">
    <source>
        <dbReference type="EMBL" id="KAG0428670.1"/>
    </source>
</evidence>
<organism evidence="1 2">
    <name type="scientific">Ixodes persulcatus</name>
    <name type="common">Taiga tick</name>
    <dbReference type="NCBI Taxonomy" id="34615"/>
    <lineage>
        <taxon>Eukaryota</taxon>
        <taxon>Metazoa</taxon>
        <taxon>Ecdysozoa</taxon>
        <taxon>Arthropoda</taxon>
        <taxon>Chelicerata</taxon>
        <taxon>Arachnida</taxon>
        <taxon>Acari</taxon>
        <taxon>Parasitiformes</taxon>
        <taxon>Ixodida</taxon>
        <taxon>Ixodoidea</taxon>
        <taxon>Ixodidae</taxon>
        <taxon>Ixodinae</taxon>
        <taxon>Ixodes</taxon>
    </lineage>
</organism>
<gene>
    <name evidence="1" type="ORF">HPB47_024364</name>
</gene>
<accession>A0AC60Q4T2</accession>